<dbReference type="GO" id="GO:0046872">
    <property type="term" value="F:metal ion binding"/>
    <property type="evidence" value="ECO:0007669"/>
    <property type="project" value="UniProtKB-KW"/>
</dbReference>
<dbReference type="AlphaFoldDB" id="A0A6L5Y4C7"/>
<dbReference type="GO" id="GO:0051539">
    <property type="term" value="F:4 iron, 4 sulfur cluster binding"/>
    <property type="evidence" value="ECO:0007669"/>
    <property type="project" value="UniProtKB-KW"/>
</dbReference>
<dbReference type="InterPro" id="IPR011823">
    <property type="entry name" value="IsopropMal_deHydtase_lsu_bac"/>
</dbReference>
<dbReference type="UniPathway" id="UPA00048">
    <property type="reaction ID" value="UER00071"/>
</dbReference>
<comment type="cofactor">
    <cofactor evidence="6">
        <name>[4Fe-4S] cluster</name>
        <dbReference type="ChEBI" id="CHEBI:49883"/>
    </cofactor>
    <text evidence="6">Binds 1 [4Fe-4S] cluster per subunit.</text>
</comment>
<reference evidence="8 9" key="1">
    <citation type="submission" date="2019-08" db="EMBL/GenBank/DDBJ databases">
        <title>In-depth cultivation of the pig gut microbiome towards novel bacterial diversity and tailored functional studies.</title>
        <authorList>
            <person name="Wylensek D."/>
            <person name="Hitch T.C.A."/>
            <person name="Clavel T."/>
        </authorList>
    </citation>
    <scope>NUCLEOTIDE SEQUENCE [LARGE SCALE GENOMIC DNA]</scope>
    <source>
        <strain evidence="8 9">WCA-MUC-591-APC-3H</strain>
    </source>
</reference>
<sequence length="420" mass="44828">MGMTMTQKILAAHAGLDHVAAGQLINARLDMVLANDITGPVSINEFDKAGFDSVFDRSRVSLVMDHFTPNKDIKSAEQCKKCRTFARRFDLENFYDVGEMGIEHALLPEKGLVCAGEAIIGADSHTCTYGALGAFSTGVGSTDLAAGMATGEAWFKVPPAIRFNLTGQLSEFVSGKDVILHIIGLIGVDGALYKSMEFTGPGVASLSMEDRLCICNMAIEAGGKNGIFPVDDITKEYMKDRVSRPYTVYEADADAEYEQTYEINLSEIRPTVSFPHLPENTRTIDEVGNIPIDQVVIGSCTNGRLSDMKAAAEILKGKHVAKGLRAIIIPATQQVYKDSIHAGYIDIFLDAGCIVSTPTCGPCLGGHMGILAAGERCVATTNRNFVGRMGDTTSEVYLASPAVAAASAVAGKISGPERSR</sequence>
<dbReference type="InterPro" id="IPR006251">
    <property type="entry name" value="Homoacnase/IPMdehydase_lsu"/>
</dbReference>
<dbReference type="PROSITE" id="PS00450">
    <property type="entry name" value="ACONITASE_1"/>
    <property type="match status" value="1"/>
</dbReference>
<dbReference type="PANTHER" id="PTHR43822">
    <property type="entry name" value="HOMOACONITASE, MITOCHONDRIAL-RELATED"/>
    <property type="match status" value="1"/>
</dbReference>
<proteinExistence type="inferred from homology"/>
<dbReference type="Pfam" id="PF00330">
    <property type="entry name" value="Aconitase"/>
    <property type="match status" value="2"/>
</dbReference>
<comment type="function">
    <text evidence="6">Catalyzes the isomerization between 2-isopropylmalate and 3-isopropylmalate, via the formation of 2-isopropylmaleate.</text>
</comment>
<evidence type="ECO:0000256" key="6">
    <source>
        <dbReference type="HAMAP-Rule" id="MF_01027"/>
    </source>
</evidence>
<feature type="binding site" evidence="6">
    <location>
        <position position="360"/>
    </location>
    <ligand>
        <name>[4Fe-4S] cluster</name>
        <dbReference type="ChEBI" id="CHEBI:49883"/>
    </ligand>
</feature>
<evidence type="ECO:0000256" key="4">
    <source>
        <dbReference type="ARBA" id="ARBA00023014"/>
    </source>
</evidence>
<dbReference type="SUPFAM" id="SSF53732">
    <property type="entry name" value="Aconitase iron-sulfur domain"/>
    <property type="match status" value="1"/>
</dbReference>
<dbReference type="PROSITE" id="PS01244">
    <property type="entry name" value="ACONITASE_2"/>
    <property type="match status" value="1"/>
</dbReference>
<evidence type="ECO:0000313" key="9">
    <source>
        <dbReference type="Proteomes" id="UP000474676"/>
    </source>
</evidence>
<keyword evidence="3 6" id="KW-0408">Iron</keyword>
<keyword evidence="9" id="KW-1185">Reference proteome</keyword>
<dbReference type="InterPro" id="IPR033941">
    <property type="entry name" value="IPMI_cat"/>
</dbReference>
<comment type="similarity">
    <text evidence="6">Belongs to the aconitase/IPM isomerase family. LeuC type 2 subfamily.</text>
</comment>
<feature type="domain" description="Aconitase/3-isopropylmalate dehydratase large subunit alpha/beta/alpha" evidence="7">
    <location>
        <begin position="8"/>
        <end position="286"/>
    </location>
</feature>
<evidence type="ECO:0000313" key="8">
    <source>
        <dbReference type="EMBL" id="MST50862.1"/>
    </source>
</evidence>
<dbReference type="GeneID" id="303113844"/>
<evidence type="ECO:0000256" key="3">
    <source>
        <dbReference type="ARBA" id="ARBA00023004"/>
    </source>
</evidence>
<organism evidence="8 9">
    <name type="scientific">Hornefia butyriciproducens</name>
    <dbReference type="NCBI Taxonomy" id="2652293"/>
    <lineage>
        <taxon>Bacteria</taxon>
        <taxon>Bacillati</taxon>
        <taxon>Bacillota</taxon>
        <taxon>Clostridia</taxon>
        <taxon>Peptostreptococcales</taxon>
        <taxon>Anaerovoracaceae</taxon>
        <taxon>Hornefia</taxon>
    </lineage>
</organism>
<dbReference type="InterPro" id="IPR001030">
    <property type="entry name" value="Acoase/IPM_deHydtase_lsu_aba"/>
</dbReference>
<dbReference type="EC" id="4.2.1.33" evidence="6"/>
<keyword evidence="2 6" id="KW-0479">Metal-binding</keyword>
<protein>
    <recommendedName>
        <fullName evidence="6">3-isopropylmalate dehydratase large subunit</fullName>
        <ecNumber evidence="6">4.2.1.33</ecNumber>
    </recommendedName>
    <alternativeName>
        <fullName evidence="6">Alpha-IPM isomerase</fullName>
        <shortName evidence="6">IPMI</shortName>
    </alternativeName>
    <alternativeName>
        <fullName evidence="6">Isopropylmalate isomerase</fullName>
    </alternativeName>
</protein>
<dbReference type="HAMAP" id="MF_01027">
    <property type="entry name" value="LeuC_type2"/>
    <property type="match status" value="1"/>
</dbReference>
<name>A0A6L5Y4C7_9FIRM</name>
<dbReference type="InterPro" id="IPR011826">
    <property type="entry name" value="HAcnase/IPMdehydase_lsu_prok"/>
</dbReference>
<dbReference type="GO" id="GO:0009098">
    <property type="term" value="P:L-leucine biosynthetic process"/>
    <property type="evidence" value="ECO:0007669"/>
    <property type="project" value="UniProtKB-UniRule"/>
</dbReference>
<dbReference type="NCBIfam" id="TIGR02086">
    <property type="entry name" value="IPMI_arch"/>
    <property type="match status" value="1"/>
</dbReference>
<dbReference type="InterPro" id="IPR036008">
    <property type="entry name" value="Aconitase_4Fe-4S_dom"/>
</dbReference>
<dbReference type="NCBIfam" id="TIGR01343">
    <property type="entry name" value="hacA_fam"/>
    <property type="match status" value="1"/>
</dbReference>
<comment type="pathway">
    <text evidence="6">Amino-acid biosynthesis; L-leucine biosynthesis; L-leucine from 3-methyl-2-oxobutanoate: step 2/4.</text>
</comment>
<dbReference type="CDD" id="cd01583">
    <property type="entry name" value="IPMI"/>
    <property type="match status" value="1"/>
</dbReference>
<dbReference type="InterPro" id="IPR018136">
    <property type="entry name" value="Aconitase_4Fe-4S_BS"/>
</dbReference>
<feature type="domain" description="Aconitase/3-isopropylmalate dehydratase large subunit alpha/beta/alpha" evidence="7">
    <location>
        <begin position="287"/>
        <end position="411"/>
    </location>
</feature>
<keyword evidence="6" id="KW-0100">Branched-chain amino acid biosynthesis</keyword>
<dbReference type="InterPro" id="IPR015931">
    <property type="entry name" value="Acnase/IPM_dHydase_lsu_aba_1/3"/>
</dbReference>
<dbReference type="Gene3D" id="3.30.499.10">
    <property type="entry name" value="Aconitase, domain 3"/>
    <property type="match status" value="2"/>
</dbReference>
<dbReference type="GO" id="GO:0003861">
    <property type="term" value="F:3-isopropylmalate dehydratase activity"/>
    <property type="evidence" value="ECO:0007669"/>
    <property type="project" value="UniProtKB-UniRule"/>
</dbReference>
<comment type="subunit">
    <text evidence="6">Heterodimer of LeuC and LeuD.</text>
</comment>
<keyword evidence="6" id="KW-0432">Leucine biosynthesis</keyword>
<comment type="catalytic activity">
    <reaction evidence="6">
        <text>(2R,3S)-3-isopropylmalate = (2S)-2-isopropylmalate</text>
        <dbReference type="Rhea" id="RHEA:32287"/>
        <dbReference type="ChEBI" id="CHEBI:1178"/>
        <dbReference type="ChEBI" id="CHEBI:35121"/>
        <dbReference type="EC" id="4.2.1.33"/>
    </reaction>
</comment>
<evidence type="ECO:0000256" key="2">
    <source>
        <dbReference type="ARBA" id="ARBA00022723"/>
    </source>
</evidence>
<evidence type="ECO:0000259" key="7">
    <source>
        <dbReference type="Pfam" id="PF00330"/>
    </source>
</evidence>
<accession>A0A6L5Y4C7</accession>
<evidence type="ECO:0000256" key="5">
    <source>
        <dbReference type="ARBA" id="ARBA00023239"/>
    </source>
</evidence>
<dbReference type="Proteomes" id="UP000474676">
    <property type="component" value="Unassembled WGS sequence"/>
</dbReference>
<dbReference type="PRINTS" id="PR00415">
    <property type="entry name" value="ACONITASE"/>
</dbReference>
<dbReference type="NCBIfam" id="NF001614">
    <property type="entry name" value="PRK00402.1"/>
    <property type="match status" value="1"/>
</dbReference>
<feature type="binding site" evidence="6">
    <location>
        <position position="363"/>
    </location>
    <ligand>
        <name>[4Fe-4S] cluster</name>
        <dbReference type="ChEBI" id="CHEBI:49883"/>
    </ligand>
</feature>
<feature type="binding site" evidence="6">
    <location>
        <position position="300"/>
    </location>
    <ligand>
        <name>[4Fe-4S] cluster</name>
        <dbReference type="ChEBI" id="CHEBI:49883"/>
    </ligand>
</feature>
<dbReference type="RefSeq" id="WP_154573344.1">
    <property type="nucleotide sequence ID" value="NZ_JAQXGS010000035.1"/>
</dbReference>
<dbReference type="InterPro" id="IPR050067">
    <property type="entry name" value="IPM_dehydratase_rel_enz"/>
</dbReference>
<keyword evidence="4 6" id="KW-0411">Iron-sulfur</keyword>
<comment type="caution">
    <text evidence="8">The sequence shown here is derived from an EMBL/GenBank/DDBJ whole genome shotgun (WGS) entry which is preliminary data.</text>
</comment>
<evidence type="ECO:0000256" key="1">
    <source>
        <dbReference type="ARBA" id="ARBA00022485"/>
    </source>
</evidence>
<dbReference type="EMBL" id="VUMZ01000001">
    <property type="protein sequence ID" value="MST50862.1"/>
    <property type="molecule type" value="Genomic_DNA"/>
</dbReference>
<keyword evidence="5 6" id="KW-0456">Lyase</keyword>
<gene>
    <name evidence="6 8" type="primary">leuC</name>
    <name evidence="8" type="ORF">FYJ64_00765</name>
</gene>
<keyword evidence="1 6" id="KW-0004">4Fe-4S</keyword>
<dbReference type="PANTHER" id="PTHR43822:SF16">
    <property type="entry name" value="3-ISOPROPYLMALATE DEHYDRATASE LARGE SUBUNIT 2"/>
    <property type="match status" value="1"/>
</dbReference>
<keyword evidence="6" id="KW-0028">Amino-acid biosynthesis</keyword>
<dbReference type="NCBIfam" id="TIGR02083">
    <property type="entry name" value="LEU2"/>
    <property type="match status" value="1"/>
</dbReference>